<evidence type="ECO:0000313" key="2">
    <source>
        <dbReference type="EMBL" id="GGH66749.1"/>
    </source>
</evidence>
<keyword evidence="1" id="KW-0732">Signal</keyword>
<organism evidence="2 3">
    <name type="scientific">Filimonas zeae</name>
    <dbReference type="NCBI Taxonomy" id="1737353"/>
    <lineage>
        <taxon>Bacteria</taxon>
        <taxon>Pseudomonadati</taxon>
        <taxon>Bacteroidota</taxon>
        <taxon>Chitinophagia</taxon>
        <taxon>Chitinophagales</taxon>
        <taxon>Chitinophagaceae</taxon>
        <taxon>Filimonas</taxon>
    </lineage>
</organism>
<sequence>MQTMKYVLIFLLVFCFQASRAQSHAVKGKAQKDTLLEKVLKDMPDESRKAFLKEYNKMSVAKRKEMLEALSFFNVMPVSSKKQLIQNVDTNYAAILVLKTFFNSLVPDEYSIYIEFKEADTFAGFDESIDFWVSRKSKDVEGKEMVFQQWDVELKSPKLDSLLQLTPLKNSDLQELKKYLDKAHCISVSNGVVFEVGFGRSGMGKYTYLLFDKPLTDVEQKDYNDGCRYIFYKNNIVLGYHGGAIGPQCFPDK</sequence>
<reference evidence="2" key="1">
    <citation type="journal article" date="2014" name="Int. J. Syst. Evol. Microbiol.">
        <title>Complete genome sequence of Corynebacterium casei LMG S-19264T (=DSM 44701T), isolated from a smear-ripened cheese.</title>
        <authorList>
            <consortium name="US DOE Joint Genome Institute (JGI-PGF)"/>
            <person name="Walter F."/>
            <person name="Albersmeier A."/>
            <person name="Kalinowski J."/>
            <person name="Ruckert C."/>
        </authorList>
    </citation>
    <scope>NUCLEOTIDE SEQUENCE</scope>
    <source>
        <strain evidence="2">CGMCC 1.15290</strain>
    </source>
</reference>
<comment type="caution">
    <text evidence="2">The sequence shown here is derived from an EMBL/GenBank/DDBJ whole genome shotgun (WGS) entry which is preliminary data.</text>
</comment>
<gene>
    <name evidence="2" type="ORF">GCM10011379_21260</name>
</gene>
<keyword evidence="3" id="KW-1185">Reference proteome</keyword>
<evidence type="ECO:0008006" key="4">
    <source>
        <dbReference type="Google" id="ProtNLM"/>
    </source>
</evidence>
<dbReference type="EMBL" id="BMIB01000002">
    <property type="protein sequence ID" value="GGH66749.1"/>
    <property type="molecule type" value="Genomic_DNA"/>
</dbReference>
<evidence type="ECO:0000313" key="3">
    <source>
        <dbReference type="Proteomes" id="UP000627292"/>
    </source>
</evidence>
<dbReference type="AlphaFoldDB" id="A0A917IWI4"/>
<accession>A0A917IWI4</accession>
<name>A0A917IWI4_9BACT</name>
<protein>
    <recommendedName>
        <fullName evidence="4">DUF3887 domain-containing protein</fullName>
    </recommendedName>
</protein>
<proteinExistence type="predicted"/>
<evidence type="ECO:0000256" key="1">
    <source>
        <dbReference type="SAM" id="SignalP"/>
    </source>
</evidence>
<feature type="chain" id="PRO_5036942525" description="DUF3887 domain-containing protein" evidence="1">
    <location>
        <begin position="21"/>
        <end position="253"/>
    </location>
</feature>
<dbReference type="Proteomes" id="UP000627292">
    <property type="component" value="Unassembled WGS sequence"/>
</dbReference>
<feature type="signal peptide" evidence="1">
    <location>
        <begin position="1"/>
        <end position="20"/>
    </location>
</feature>
<reference evidence="2" key="2">
    <citation type="submission" date="2020-09" db="EMBL/GenBank/DDBJ databases">
        <authorList>
            <person name="Sun Q."/>
            <person name="Zhou Y."/>
        </authorList>
    </citation>
    <scope>NUCLEOTIDE SEQUENCE</scope>
    <source>
        <strain evidence="2">CGMCC 1.15290</strain>
    </source>
</reference>